<dbReference type="PANTHER" id="PTHR44757">
    <property type="entry name" value="DIGUANYLATE CYCLASE DGCP"/>
    <property type="match status" value="1"/>
</dbReference>
<organism evidence="5 6">
    <name type="scientific">Vibrio viridaestus</name>
    <dbReference type="NCBI Taxonomy" id="2487322"/>
    <lineage>
        <taxon>Bacteria</taxon>
        <taxon>Pseudomonadati</taxon>
        <taxon>Pseudomonadota</taxon>
        <taxon>Gammaproteobacteria</taxon>
        <taxon>Vibrionales</taxon>
        <taxon>Vibrionaceae</taxon>
        <taxon>Vibrio</taxon>
    </lineage>
</organism>
<gene>
    <name evidence="5" type="ORF">EES38_06980</name>
</gene>
<dbReference type="SMART" id="SM00304">
    <property type="entry name" value="HAMP"/>
    <property type="match status" value="1"/>
</dbReference>
<dbReference type="Gene3D" id="3.20.20.450">
    <property type="entry name" value="EAL domain"/>
    <property type="match status" value="1"/>
</dbReference>
<dbReference type="Pfam" id="PF00672">
    <property type="entry name" value="HAMP"/>
    <property type="match status" value="1"/>
</dbReference>
<dbReference type="InterPro" id="IPR000160">
    <property type="entry name" value="GGDEF_dom"/>
</dbReference>
<dbReference type="PROSITE" id="PS50887">
    <property type="entry name" value="GGDEF"/>
    <property type="match status" value="1"/>
</dbReference>
<dbReference type="PANTHER" id="PTHR44757:SF2">
    <property type="entry name" value="BIOFILM ARCHITECTURE MAINTENANCE PROTEIN MBAA"/>
    <property type="match status" value="1"/>
</dbReference>
<name>A0A3N9TK23_9VIBR</name>
<dbReference type="AlphaFoldDB" id="A0A3N9TK23"/>
<keyword evidence="6" id="KW-1185">Reference proteome</keyword>
<dbReference type="Pfam" id="PF00990">
    <property type="entry name" value="GGDEF"/>
    <property type="match status" value="1"/>
</dbReference>
<dbReference type="SUPFAM" id="SSF55073">
    <property type="entry name" value="Nucleotide cyclase"/>
    <property type="match status" value="1"/>
</dbReference>
<accession>A0A3N9TK23</accession>
<dbReference type="InterPro" id="IPR043128">
    <property type="entry name" value="Rev_trsase/Diguanyl_cyclase"/>
</dbReference>
<feature type="transmembrane region" description="Helical" evidence="1">
    <location>
        <begin position="168"/>
        <end position="188"/>
    </location>
</feature>
<dbReference type="SMART" id="SM00052">
    <property type="entry name" value="EAL"/>
    <property type="match status" value="1"/>
</dbReference>
<dbReference type="SUPFAM" id="SSF141868">
    <property type="entry name" value="EAL domain-like"/>
    <property type="match status" value="1"/>
</dbReference>
<sequence length="706" mass="79720">MLMGIRTKFIFISTLSVVLCALAVFAVSVRQHQIIYLDTVESNLEALTSNVSDELLFYIGERDASFNIKNQLLIFQKYDHILLANVYDAQWNQIDQYVNLHSISKPRLNTILGELPDIKKMDYKTLQLKDVLVNLKPIGEASMPQGYLLVIHDFSGPISQSKTQLLKVASPIVLVLLLMTIGLTWVLFKRLLEPLLSLSQFTQDVERSGDYSLRVHIAGKDEVAALSHQVNSMLETINEENQLNEIQKQALITQQAALNKLANYDQLTGLPNRRNIMNALLLLLKKSRENDDDFAVLYFDIDSFKSFNDKMGHEFGDNLLRVVSNRVSEYLGPRDVLARLAGDEFLILLKDSKTIEEASDIAEKIVTAFSQPVSIHQWNISTTISIGISLASQAKYNLDTLISNSDVAMYYAKNSGRGQYRVFVDSMLRQREQHDQIVSLIPSAIEKEEFDIVYQPKVSHEGLVEGLEALLRWHSPVLGIVPPSYFIPIAEHGGKINIITQWVVSRVCADLQRLKQICGDNVVVSINLSSKDLVNAEMHDHILNELENNHQTIGSLQLEITESSYLQEVEFANRFFASIRRRGGSIALDDFGTGYSSLSYLTQIEIDTLKIDRQFISNALTSKKDDAILSTILELASKLNLHCCCEGIESPEHVRYVINKGNITMQGHYFSAPVSIELLQTVISDIEIKYKEVQLVSELNFETHIR</sequence>
<dbReference type="SMART" id="SM00267">
    <property type="entry name" value="GGDEF"/>
    <property type="match status" value="1"/>
</dbReference>
<evidence type="ECO:0000259" key="4">
    <source>
        <dbReference type="PROSITE" id="PS50887"/>
    </source>
</evidence>
<evidence type="ECO:0000259" key="3">
    <source>
        <dbReference type="PROSITE" id="PS50885"/>
    </source>
</evidence>
<dbReference type="CDD" id="cd01949">
    <property type="entry name" value="GGDEF"/>
    <property type="match status" value="1"/>
</dbReference>
<reference evidence="5 6" key="1">
    <citation type="submission" date="2018-11" db="EMBL/GenBank/DDBJ databases">
        <title>Vibrio LJC006 sp. nov., isolated from seawater during the bloom of the enteromorpha.</title>
        <authorList>
            <person name="Liang J."/>
        </authorList>
    </citation>
    <scope>NUCLEOTIDE SEQUENCE [LARGE SCALE GENOMIC DNA]</scope>
    <source>
        <strain evidence="5 6">LJC006</strain>
    </source>
</reference>
<comment type="caution">
    <text evidence="5">The sequence shown here is derived from an EMBL/GenBank/DDBJ whole genome shotgun (WGS) entry which is preliminary data.</text>
</comment>
<dbReference type="CDD" id="cd06225">
    <property type="entry name" value="HAMP"/>
    <property type="match status" value="1"/>
</dbReference>
<dbReference type="InterPro" id="IPR052155">
    <property type="entry name" value="Biofilm_reg_signaling"/>
</dbReference>
<dbReference type="SUPFAM" id="SSF158472">
    <property type="entry name" value="HAMP domain-like"/>
    <property type="match status" value="1"/>
</dbReference>
<dbReference type="EMBL" id="RJVQ01000002">
    <property type="protein sequence ID" value="RQW64314.1"/>
    <property type="molecule type" value="Genomic_DNA"/>
</dbReference>
<dbReference type="InterPro" id="IPR035919">
    <property type="entry name" value="EAL_sf"/>
</dbReference>
<keyword evidence="1" id="KW-0472">Membrane</keyword>
<dbReference type="Gene3D" id="6.10.340.10">
    <property type="match status" value="1"/>
</dbReference>
<dbReference type="InterPro" id="IPR029787">
    <property type="entry name" value="Nucleotide_cyclase"/>
</dbReference>
<dbReference type="RefSeq" id="WP_124936436.1">
    <property type="nucleotide sequence ID" value="NZ_RJVQ01000002.1"/>
</dbReference>
<proteinExistence type="predicted"/>
<dbReference type="Pfam" id="PF00563">
    <property type="entry name" value="EAL"/>
    <property type="match status" value="1"/>
</dbReference>
<dbReference type="GO" id="GO:0016020">
    <property type="term" value="C:membrane"/>
    <property type="evidence" value="ECO:0007669"/>
    <property type="project" value="InterPro"/>
</dbReference>
<dbReference type="InterPro" id="IPR001633">
    <property type="entry name" value="EAL_dom"/>
</dbReference>
<dbReference type="GO" id="GO:0007165">
    <property type="term" value="P:signal transduction"/>
    <property type="evidence" value="ECO:0007669"/>
    <property type="project" value="InterPro"/>
</dbReference>
<evidence type="ECO:0000313" key="6">
    <source>
        <dbReference type="Proteomes" id="UP000281112"/>
    </source>
</evidence>
<evidence type="ECO:0000259" key="2">
    <source>
        <dbReference type="PROSITE" id="PS50883"/>
    </source>
</evidence>
<dbReference type="Gene3D" id="3.30.70.270">
    <property type="match status" value="1"/>
</dbReference>
<dbReference type="PROSITE" id="PS50885">
    <property type="entry name" value="HAMP"/>
    <property type="match status" value="1"/>
</dbReference>
<feature type="domain" description="GGDEF" evidence="4">
    <location>
        <begin position="292"/>
        <end position="425"/>
    </location>
</feature>
<dbReference type="CDD" id="cd01948">
    <property type="entry name" value="EAL"/>
    <property type="match status" value="1"/>
</dbReference>
<dbReference type="InterPro" id="IPR003660">
    <property type="entry name" value="HAMP_dom"/>
</dbReference>
<keyword evidence="1" id="KW-0812">Transmembrane</keyword>
<keyword evidence="1" id="KW-1133">Transmembrane helix</keyword>
<feature type="domain" description="HAMP" evidence="3">
    <location>
        <begin position="189"/>
        <end position="242"/>
    </location>
</feature>
<dbReference type="PROSITE" id="PS50883">
    <property type="entry name" value="EAL"/>
    <property type="match status" value="1"/>
</dbReference>
<evidence type="ECO:0000313" key="5">
    <source>
        <dbReference type="EMBL" id="RQW64314.1"/>
    </source>
</evidence>
<evidence type="ECO:0000256" key="1">
    <source>
        <dbReference type="SAM" id="Phobius"/>
    </source>
</evidence>
<dbReference type="OrthoDB" id="1316910at2"/>
<dbReference type="Proteomes" id="UP000281112">
    <property type="component" value="Unassembled WGS sequence"/>
</dbReference>
<protein>
    <submittedName>
        <fullName evidence="5">EAL domain-containing protein</fullName>
    </submittedName>
</protein>
<dbReference type="NCBIfam" id="TIGR00254">
    <property type="entry name" value="GGDEF"/>
    <property type="match status" value="1"/>
</dbReference>
<feature type="domain" description="EAL" evidence="2">
    <location>
        <begin position="434"/>
        <end position="687"/>
    </location>
</feature>